<evidence type="ECO:0000259" key="16">
    <source>
        <dbReference type="SMART" id="SM00082"/>
    </source>
</evidence>
<dbReference type="GO" id="GO:0043235">
    <property type="term" value="C:receptor complex"/>
    <property type="evidence" value="ECO:0007669"/>
    <property type="project" value="TreeGrafter"/>
</dbReference>
<dbReference type="GO" id="GO:0006954">
    <property type="term" value="P:inflammatory response"/>
    <property type="evidence" value="ECO:0007669"/>
    <property type="project" value="UniProtKB-KW"/>
</dbReference>
<name>A0A3P9BYK7_9CICH</name>
<keyword evidence="10" id="KW-0520">NAD</keyword>
<feature type="chain" id="PRO_5017987999" evidence="15">
    <location>
        <begin position="31"/>
        <end position="664"/>
    </location>
</feature>
<dbReference type="Gene3D" id="3.80.10.10">
    <property type="entry name" value="Ribonuclease Inhibitor"/>
    <property type="match status" value="1"/>
</dbReference>
<keyword evidence="4" id="KW-0433">Leucine-rich repeat</keyword>
<dbReference type="InterPro" id="IPR032675">
    <property type="entry name" value="LRR_dom_sf"/>
</dbReference>
<proteinExistence type="inferred from homology"/>
<evidence type="ECO:0000256" key="7">
    <source>
        <dbReference type="ARBA" id="ARBA00022737"/>
    </source>
</evidence>
<keyword evidence="6 15" id="KW-0732">Signal</keyword>
<evidence type="ECO:0000256" key="2">
    <source>
        <dbReference type="ARBA" id="ARBA00009634"/>
    </source>
</evidence>
<accession>A0A3P9BYK7</accession>
<evidence type="ECO:0000256" key="8">
    <source>
        <dbReference type="ARBA" id="ARBA00022859"/>
    </source>
</evidence>
<dbReference type="GO" id="GO:0045087">
    <property type="term" value="P:innate immune response"/>
    <property type="evidence" value="ECO:0007669"/>
    <property type="project" value="UniProtKB-KW"/>
</dbReference>
<dbReference type="SMART" id="SM00364">
    <property type="entry name" value="LRR_BAC"/>
    <property type="match status" value="5"/>
</dbReference>
<evidence type="ECO:0000256" key="4">
    <source>
        <dbReference type="ARBA" id="ARBA00022614"/>
    </source>
</evidence>
<evidence type="ECO:0000256" key="1">
    <source>
        <dbReference type="ARBA" id="ARBA00004167"/>
    </source>
</evidence>
<dbReference type="GO" id="GO:0002224">
    <property type="term" value="P:toll-like receptor signaling pathway"/>
    <property type="evidence" value="ECO:0007669"/>
    <property type="project" value="TreeGrafter"/>
</dbReference>
<keyword evidence="12" id="KW-0325">Glycoprotein</keyword>
<dbReference type="SMART" id="SM00082">
    <property type="entry name" value="LRRCT"/>
    <property type="match status" value="1"/>
</dbReference>
<dbReference type="PANTHER" id="PTHR24365">
    <property type="entry name" value="TOLL-LIKE RECEPTOR"/>
    <property type="match status" value="1"/>
</dbReference>
<dbReference type="GO" id="GO:0038023">
    <property type="term" value="F:signaling receptor activity"/>
    <property type="evidence" value="ECO:0007669"/>
    <property type="project" value="TreeGrafter"/>
</dbReference>
<evidence type="ECO:0000256" key="13">
    <source>
        <dbReference type="ARBA" id="ARBA00023198"/>
    </source>
</evidence>
<evidence type="ECO:0000256" key="6">
    <source>
        <dbReference type="ARBA" id="ARBA00022729"/>
    </source>
</evidence>
<reference evidence="17" key="3">
    <citation type="submission" date="2025-09" db="UniProtKB">
        <authorList>
            <consortium name="Ensembl"/>
        </authorList>
    </citation>
    <scope>IDENTIFICATION</scope>
</reference>
<dbReference type="AlphaFoldDB" id="A0A3P9BYK7"/>
<keyword evidence="3" id="KW-0399">Innate immunity</keyword>
<evidence type="ECO:0000256" key="10">
    <source>
        <dbReference type="ARBA" id="ARBA00023027"/>
    </source>
</evidence>
<dbReference type="SMART" id="SM00369">
    <property type="entry name" value="LRR_TYP"/>
    <property type="match status" value="6"/>
</dbReference>
<dbReference type="Pfam" id="PF13855">
    <property type="entry name" value="LRR_8"/>
    <property type="match status" value="2"/>
</dbReference>
<reference evidence="17" key="2">
    <citation type="submission" date="2025-08" db="UniProtKB">
        <authorList>
            <consortium name="Ensembl"/>
        </authorList>
    </citation>
    <scope>IDENTIFICATION</scope>
</reference>
<evidence type="ECO:0000313" key="17">
    <source>
        <dbReference type="Ensembl" id="ENSMZEP00005015060.1"/>
    </source>
</evidence>
<protein>
    <submittedName>
        <fullName evidence="17">Toll like receptor 2</fullName>
    </submittedName>
</protein>
<dbReference type="InterPro" id="IPR000483">
    <property type="entry name" value="Cys-rich_flank_reg_C"/>
</dbReference>
<evidence type="ECO:0000313" key="18">
    <source>
        <dbReference type="Proteomes" id="UP000265160"/>
    </source>
</evidence>
<dbReference type="SUPFAM" id="SSF52058">
    <property type="entry name" value="L domain-like"/>
    <property type="match status" value="1"/>
</dbReference>
<dbReference type="GeneTree" id="ENSGT00940000156323"/>
<keyword evidence="11 14" id="KW-0472">Membrane</keyword>
<organism evidence="17 18">
    <name type="scientific">Maylandia zebra</name>
    <name type="common">zebra mbuna</name>
    <dbReference type="NCBI Taxonomy" id="106582"/>
    <lineage>
        <taxon>Eukaryota</taxon>
        <taxon>Metazoa</taxon>
        <taxon>Chordata</taxon>
        <taxon>Craniata</taxon>
        <taxon>Vertebrata</taxon>
        <taxon>Euteleostomi</taxon>
        <taxon>Actinopterygii</taxon>
        <taxon>Neopterygii</taxon>
        <taxon>Teleostei</taxon>
        <taxon>Neoteleostei</taxon>
        <taxon>Acanthomorphata</taxon>
        <taxon>Ovalentaria</taxon>
        <taxon>Cichlomorphae</taxon>
        <taxon>Cichliformes</taxon>
        <taxon>Cichlidae</taxon>
        <taxon>African cichlids</taxon>
        <taxon>Pseudocrenilabrinae</taxon>
        <taxon>Haplochromini</taxon>
        <taxon>Maylandia</taxon>
        <taxon>Maylandia zebra complex</taxon>
    </lineage>
</organism>
<keyword evidence="8" id="KW-0391">Immunity</keyword>
<evidence type="ECO:0000256" key="5">
    <source>
        <dbReference type="ARBA" id="ARBA00022692"/>
    </source>
</evidence>
<sequence>KVQLLYFTGREKKKIMKFLVFVLLVSQCSALTSQQCHHCEQTSCDCSSQNLREVPAAASKLITELDLSLNALETIMKDDFLSYAALRALFKLDLSSNQLETLSSGWFQNLTSLHYLNLLGNKYSTLGQGNLFLPLRSLKTLHFGGPFLQSVSKRDFSGLFGLEELVFEGNHLQVFNRGSLRQIGPISHVTLRLSGVFHRDLAVVRAILLDVVHPNTTVTFTDTQFNKSLQMFPLHVAIERGATGLSFKNVNMSVSACVQLVNIFSGSDLTFFAIEDSHIFKNEEEVRLHHINLTSLDVIVFKNIDINVFYRVPELHFMQNILTVVRRASMINTMLFVIPCQSTIHFSDLEFLDISDNIIGDLTLMEMMCYGIGVLLNLRTLNISKNILSSINSKLFTRLEKLENLDMSRNSFDSMPSTCSWPASLKFLNLSSTSLPEVTSCLPQSLQILDLSRNKLTVFSIELPLLKELYISGNKLGNLPDGHLYVSLAVLSIQDNNLAKFSSKNLHDYQSLRVLEAAGNPYVCSCDFVGFVTNDLMNHKTVVRHDLKSYICDSPNAVRGERVSDVKLSVFECRTALAISLLCLGILVLCVLIAGLCYKFSVVGLNEGDLGGGKCDNFVKIRLRKAMNSRTYLESPHDEDHIPAFWQSLRTAMKTSEIDNKDNL</sequence>
<dbReference type="InterPro" id="IPR001611">
    <property type="entry name" value="Leu-rich_rpt"/>
</dbReference>
<feature type="transmembrane region" description="Helical" evidence="14">
    <location>
        <begin position="576"/>
        <end position="598"/>
    </location>
</feature>
<dbReference type="PROSITE" id="PS51450">
    <property type="entry name" value="LRR"/>
    <property type="match status" value="2"/>
</dbReference>
<evidence type="ECO:0000256" key="11">
    <source>
        <dbReference type="ARBA" id="ARBA00023136"/>
    </source>
</evidence>
<evidence type="ECO:0000256" key="14">
    <source>
        <dbReference type="SAM" id="Phobius"/>
    </source>
</evidence>
<feature type="domain" description="LRRCT" evidence="16">
    <location>
        <begin position="520"/>
        <end position="574"/>
    </location>
</feature>
<evidence type="ECO:0000256" key="3">
    <source>
        <dbReference type="ARBA" id="ARBA00022588"/>
    </source>
</evidence>
<keyword evidence="9 14" id="KW-1133">Transmembrane helix</keyword>
<comment type="similarity">
    <text evidence="2">Belongs to the Toll-like receptor family.</text>
</comment>
<keyword evidence="7" id="KW-0677">Repeat</keyword>
<keyword evidence="13" id="KW-0395">Inflammatory response</keyword>
<dbReference type="GO" id="GO:0005886">
    <property type="term" value="C:plasma membrane"/>
    <property type="evidence" value="ECO:0007669"/>
    <property type="project" value="TreeGrafter"/>
</dbReference>
<evidence type="ECO:0000256" key="9">
    <source>
        <dbReference type="ARBA" id="ARBA00022989"/>
    </source>
</evidence>
<reference evidence="17 18" key="1">
    <citation type="journal article" date="2014" name="Nature">
        <title>The genomic substrate for adaptive radiation in African cichlid fish.</title>
        <authorList>
            <person name="Brawand D."/>
            <person name="Wagner C.E."/>
            <person name="Li Y.I."/>
            <person name="Malinsky M."/>
            <person name="Keller I."/>
            <person name="Fan S."/>
            <person name="Simakov O."/>
            <person name="Ng A.Y."/>
            <person name="Lim Z.W."/>
            <person name="Bezault E."/>
            <person name="Turner-Maier J."/>
            <person name="Johnson J."/>
            <person name="Alcazar R."/>
            <person name="Noh H.J."/>
            <person name="Russell P."/>
            <person name="Aken B."/>
            <person name="Alfoldi J."/>
            <person name="Amemiya C."/>
            <person name="Azzouzi N."/>
            <person name="Baroiller J.F."/>
            <person name="Barloy-Hubler F."/>
            <person name="Berlin A."/>
            <person name="Bloomquist R."/>
            <person name="Carleton K.L."/>
            <person name="Conte M.A."/>
            <person name="D'Cotta H."/>
            <person name="Eshel O."/>
            <person name="Gaffney L."/>
            <person name="Galibert F."/>
            <person name="Gante H.F."/>
            <person name="Gnerre S."/>
            <person name="Greuter L."/>
            <person name="Guyon R."/>
            <person name="Haddad N.S."/>
            <person name="Haerty W."/>
            <person name="Harris R.M."/>
            <person name="Hofmann H.A."/>
            <person name="Hourlier T."/>
            <person name="Hulata G."/>
            <person name="Jaffe D.B."/>
            <person name="Lara M."/>
            <person name="Lee A.P."/>
            <person name="MacCallum I."/>
            <person name="Mwaiko S."/>
            <person name="Nikaido M."/>
            <person name="Nishihara H."/>
            <person name="Ozouf-Costaz C."/>
            <person name="Penman D.J."/>
            <person name="Przybylski D."/>
            <person name="Rakotomanga M."/>
            <person name="Renn S.C.P."/>
            <person name="Ribeiro F.J."/>
            <person name="Ron M."/>
            <person name="Salzburger W."/>
            <person name="Sanchez-Pulido L."/>
            <person name="Santos M.E."/>
            <person name="Searle S."/>
            <person name="Sharpe T."/>
            <person name="Swofford R."/>
            <person name="Tan F.J."/>
            <person name="Williams L."/>
            <person name="Young S."/>
            <person name="Yin S."/>
            <person name="Okada N."/>
            <person name="Kocher T.D."/>
            <person name="Miska E.A."/>
            <person name="Lander E.S."/>
            <person name="Venkatesh B."/>
            <person name="Fernald R.D."/>
            <person name="Meyer A."/>
            <person name="Ponting C.P."/>
            <person name="Streelman J.T."/>
            <person name="Lindblad-Toh K."/>
            <person name="Seehausen O."/>
            <person name="Di Palma F."/>
        </authorList>
    </citation>
    <scope>NUCLEOTIDE SEQUENCE</scope>
</reference>
<comment type="subcellular location">
    <subcellularLocation>
        <location evidence="1">Membrane</location>
        <topology evidence="1">Single-pass membrane protein</topology>
    </subcellularLocation>
</comment>
<dbReference type="Proteomes" id="UP000265160">
    <property type="component" value="LG6"/>
</dbReference>
<keyword evidence="18" id="KW-1185">Reference proteome</keyword>
<keyword evidence="5 14" id="KW-0812">Transmembrane</keyword>
<dbReference type="PANTHER" id="PTHR24365:SF17">
    <property type="entry name" value="TOLL-LIKE RECEPTOR 2"/>
    <property type="match status" value="1"/>
</dbReference>
<dbReference type="Ensembl" id="ENSMZET00005015549.1">
    <property type="protein sequence ID" value="ENSMZEP00005015060.1"/>
    <property type="gene ID" value="ENSMZEG00005011279.1"/>
</dbReference>
<feature type="signal peptide" evidence="15">
    <location>
        <begin position="1"/>
        <end position="30"/>
    </location>
</feature>
<dbReference type="InterPro" id="IPR003591">
    <property type="entry name" value="Leu-rich_rpt_typical-subtyp"/>
</dbReference>
<dbReference type="GO" id="GO:0042497">
    <property type="term" value="F:triacyl lipopeptide binding"/>
    <property type="evidence" value="ECO:0007669"/>
    <property type="project" value="TreeGrafter"/>
</dbReference>
<evidence type="ECO:0000256" key="12">
    <source>
        <dbReference type="ARBA" id="ARBA00023180"/>
    </source>
</evidence>
<evidence type="ECO:0000256" key="15">
    <source>
        <dbReference type="SAM" id="SignalP"/>
    </source>
</evidence>